<gene>
    <name evidence="2" type="ORF">Strain138_002299</name>
    <name evidence="3" type="ORF">Strain318_002298</name>
</gene>
<dbReference type="KEGG" id="pspc:Strain318_002298"/>
<feature type="signal peptide" evidence="1">
    <location>
        <begin position="1"/>
        <end position="17"/>
    </location>
</feature>
<evidence type="ECO:0008006" key="5">
    <source>
        <dbReference type="Google" id="ProtNLM"/>
    </source>
</evidence>
<keyword evidence="1" id="KW-0732">Signal</keyword>
<name>A0AA49K1D1_9BACT</name>
<protein>
    <recommendedName>
        <fullName evidence="5">DUF4136 domain-containing protein</fullName>
    </recommendedName>
</protein>
<dbReference type="EMBL" id="CP130612">
    <property type="protein sequence ID" value="WKW12987.1"/>
    <property type="molecule type" value="Genomic_DNA"/>
</dbReference>
<dbReference type="AlphaFoldDB" id="A0AA49K1D1"/>
<accession>A0AA49Q5J2</accession>
<dbReference type="RefSeq" id="WP_367885854.1">
    <property type="nucleotide sequence ID" value="NZ_CP130612.1"/>
</dbReference>
<accession>A0AA49K1D1</accession>
<evidence type="ECO:0000313" key="3">
    <source>
        <dbReference type="EMBL" id="WKW15894.1"/>
    </source>
</evidence>
<evidence type="ECO:0000313" key="2">
    <source>
        <dbReference type="EMBL" id="WKW12987.1"/>
    </source>
</evidence>
<evidence type="ECO:0000256" key="1">
    <source>
        <dbReference type="SAM" id="SignalP"/>
    </source>
</evidence>
<organism evidence="3 4">
    <name type="scientific">Pseudogemmatithrix spongiicola</name>
    <dbReference type="NCBI Taxonomy" id="3062599"/>
    <lineage>
        <taxon>Bacteria</taxon>
        <taxon>Pseudomonadati</taxon>
        <taxon>Gemmatimonadota</taxon>
        <taxon>Gemmatimonadia</taxon>
        <taxon>Gemmatimonadales</taxon>
        <taxon>Gemmatimonadaceae</taxon>
        <taxon>Pseudogemmatithrix</taxon>
    </lineage>
</organism>
<dbReference type="EMBL" id="CP130613">
    <property type="protein sequence ID" value="WKW15894.1"/>
    <property type="molecule type" value="Genomic_DNA"/>
</dbReference>
<dbReference type="Proteomes" id="UP001229955">
    <property type="component" value="Chromosome"/>
</dbReference>
<evidence type="ECO:0000313" key="4">
    <source>
        <dbReference type="Proteomes" id="UP001229955"/>
    </source>
</evidence>
<keyword evidence="4" id="KW-1185">Reference proteome</keyword>
<reference evidence="3" key="1">
    <citation type="submission" date="2023-07" db="EMBL/GenBank/DDBJ databases">
        <authorList>
            <person name="Haufschild T."/>
            <person name="Kallscheuer N."/>
            <person name="Hammer J."/>
            <person name="Kohn T."/>
            <person name="Kabuu M."/>
            <person name="Jogler M."/>
            <person name="Wohfarth N."/>
            <person name="Heuer A."/>
            <person name="Rohde M."/>
            <person name="van Teeseling M.C.F."/>
            <person name="Jogler C."/>
        </authorList>
    </citation>
    <scope>NUCLEOTIDE SEQUENCE</scope>
    <source>
        <strain evidence="2">Strain 138</strain>
        <strain evidence="3">Strain 318</strain>
    </source>
</reference>
<feature type="chain" id="PRO_5041444415" description="DUF4136 domain-containing protein" evidence="1">
    <location>
        <begin position="18"/>
        <end position="196"/>
    </location>
</feature>
<proteinExistence type="predicted"/>
<sequence length="196" mass="20718">MRFLASLALLATPVLLAAQGVAPGARPLAAFASERMAVTPVQFWRSDSTGWSLSADGGQLRAQLDSAIAREFRSRGMATRWAFAGDVVRSARRNPTLRADPTALGAGAWRRTLPEVGDAVPALVADNLRTVTALGDTRFALIPVELRGHGDEAVLRLVITDTRARTVVWAADLIAAGREEAAAGLAARLADLVVDP</sequence>